<evidence type="ECO:0000256" key="2">
    <source>
        <dbReference type="ARBA" id="ARBA00022475"/>
    </source>
</evidence>
<evidence type="ECO:0000313" key="9">
    <source>
        <dbReference type="EMBL" id="HAR51581.1"/>
    </source>
</evidence>
<evidence type="ECO:0000256" key="7">
    <source>
        <dbReference type="SAM" id="Phobius"/>
    </source>
</evidence>
<dbReference type="SUPFAM" id="SSF55729">
    <property type="entry name" value="Acyl-CoA N-acyltransferases (Nat)"/>
    <property type="match status" value="1"/>
</dbReference>
<feature type="region of interest" description="Disordered" evidence="6">
    <location>
        <begin position="605"/>
        <end position="631"/>
    </location>
</feature>
<dbReference type="GO" id="GO:0016755">
    <property type="term" value="F:aminoacyltransferase activity"/>
    <property type="evidence" value="ECO:0007669"/>
    <property type="project" value="TreeGrafter"/>
</dbReference>
<evidence type="ECO:0000256" key="3">
    <source>
        <dbReference type="ARBA" id="ARBA00022692"/>
    </source>
</evidence>
<keyword evidence="4 7" id="KW-1133">Transmembrane helix</keyword>
<feature type="transmembrane region" description="Helical" evidence="7">
    <location>
        <begin position="50"/>
        <end position="69"/>
    </location>
</feature>
<dbReference type="Proteomes" id="UP000264719">
    <property type="component" value="Unassembled WGS sequence"/>
</dbReference>
<dbReference type="PANTHER" id="PTHR34697:SF2">
    <property type="entry name" value="PHOSPHATIDYLGLYCEROL LYSYLTRANSFERASE"/>
    <property type="match status" value="1"/>
</dbReference>
<sequence length="631" mass="66892">MRPSLQRLRQLCSLLLPWGGALLCLWLLMGRIDAETRQAMPLAFASISPLQWLAALGTTGLSFWALARYDIVLHQHLRTGIAPRNAGRAGAAAIALSQTLGLGTLTGGLARWKLLKGLSPLMAGKLSLAVALSFFFGLAGITALALLLSPLPAIPASRALGAGLLLLTTGFALWTFFRPCLHIFGQTFRWPSLRHLGAILLWTGLDTLAACVTLALLLPDPAALPLTDLFPVFLLALAAGIASGAPGGVGPFELVLVALLPALPAPDLLAALLGFRLIYYALPAILALGLLLWPAPCRKPPPQMTPRLAPLRHGDIAADRAQPEHGLCPHNAAQVLDSGPSRAAVLRLQQSLILWLDPLTGPAAPALATLSDLARAQGRVAAAYKIGPRHAARLRATGHAALHICDEALLDPATFDIDQPRLRQLRRKLRQAEKAGISVIRAPRPDLTALAEIDAAWQAANGPARGVTMGRFCPRLLSSQRLYVALSNGRPVAFMSWHQCDTGLCLDLMRHLPDLPQGTMHLLVMAALAEARAGAHPQLSLAALPITPGPDLASRVTARLTANPGLTRFKQSFAPTRAPRYALAPSRAALLFALADLARAIRHPDRALAPPSPAPAHHDHEAFAIAPGPGS</sequence>
<accession>A0A348WAL9</accession>
<comment type="subcellular location">
    <subcellularLocation>
        <location evidence="1">Cell membrane</location>
        <topology evidence="1">Multi-pass membrane protein</topology>
    </subcellularLocation>
</comment>
<evidence type="ECO:0000256" key="6">
    <source>
        <dbReference type="SAM" id="MobiDB-lite"/>
    </source>
</evidence>
<evidence type="ECO:0000256" key="1">
    <source>
        <dbReference type="ARBA" id="ARBA00004651"/>
    </source>
</evidence>
<feature type="transmembrane region" description="Helical" evidence="7">
    <location>
        <begin position="229"/>
        <end position="249"/>
    </location>
</feature>
<dbReference type="GO" id="GO:0005886">
    <property type="term" value="C:plasma membrane"/>
    <property type="evidence" value="ECO:0007669"/>
    <property type="project" value="UniProtKB-SubCell"/>
</dbReference>
<organism evidence="9 10">
    <name type="scientific">Roseovarius nubinhibens</name>
    <dbReference type="NCBI Taxonomy" id="314263"/>
    <lineage>
        <taxon>Bacteria</taxon>
        <taxon>Pseudomonadati</taxon>
        <taxon>Pseudomonadota</taxon>
        <taxon>Alphaproteobacteria</taxon>
        <taxon>Rhodobacterales</taxon>
        <taxon>Roseobacteraceae</taxon>
        <taxon>Roseovarius</taxon>
    </lineage>
</organism>
<protein>
    <recommendedName>
        <fullName evidence="8">Phosphatidylglycerol lysyltransferase C-terminal domain-containing protein</fullName>
    </recommendedName>
</protein>
<dbReference type="PANTHER" id="PTHR34697">
    <property type="entry name" value="PHOSPHATIDYLGLYCEROL LYSYLTRANSFERASE"/>
    <property type="match status" value="1"/>
</dbReference>
<comment type="caution">
    <text evidence="9">The sequence shown here is derived from an EMBL/GenBank/DDBJ whole genome shotgun (WGS) entry which is preliminary data.</text>
</comment>
<dbReference type="EMBL" id="DMVW01000069">
    <property type="protein sequence ID" value="HAR51581.1"/>
    <property type="molecule type" value="Genomic_DNA"/>
</dbReference>
<dbReference type="Pfam" id="PF09924">
    <property type="entry name" value="LPG_synthase_C"/>
    <property type="match status" value="1"/>
</dbReference>
<feature type="transmembrane region" description="Helical" evidence="7">
    <location>
        <begin position="269"/>
        <end position="293"/>
    </location>
</feature>
<dbReference type="InterPro" id="IPR051211">
    <property type="entry name" value="PG_lysyltransferase"/>
</dbReference>
<keyword evidence="5 7" id="KW-0472">Membrane</keyword>
<reference evidence="9 10" key="1">
    <citation type="journal article" date="2018" name="Nat. Biotechnol.">
        <title>A standardized bacterial taxonomy based on genome phylogeny substantially revises the tree of life.</title>
        <authorList>
            <person name="Parks D.H."/>
            <person name="Chuvochina M."/>
            <person name="Waite D.W."/>
            <person name="Rinke C."/>
            <person name="Skarshewski A."/>
            <person name="Chaumeil P.A."/>
            <person name="Hugenholtz P."/>
        </authorList>
    </citation>
    <scope>NUCLEOTIDE SEQUENCE [LARGE SCALE GENOMIC DNA]</scope>
    <source>
        <strain evidence="9">UBA9169</strain>
    </source>
</reference>
<feature type="transmembrane region" description="Helical" evidence="7">
    <location>
        <begin position="159"/>
        <end position="177"/>
    </location>
</feature>
<feature type="domain" description="Phosphatidylglycerol lysyltransferase C-terminal" evidence="8">
    <location>
        <begin position="348"/>
        <end position="583"/>
    </location>
</feature>
<evidence type="ECO:0000259" key="8">
    <source>
        <dbReference type="Pfam" id="PF09924"/>
    </source>
</evidence>
<keyword evidence="3 7" id="KW-0812">Transmembrane</keyword>
<feature type="transmembrane region" description="Helical" evidence="7">
    <location>
        <begin position="90"/>
        <end position="114"/>
    </location>
</feature>
<feature type="transmembrane region" description="Helical" evidence="7">
    <location>
        <begin position="126"/>
        <end position="147"/>
    </location>
</feature>
<evidence type="ECO:0000256" key="5">
    <source>
        <dbReference type="ARBA" id="ARBA00023136"/>
    </source>
</evidence>
<evidence type="ECO:0000256" key="4">
    <source>
        <dbReference type="ARBA" id="ARBA00022989"/>
    </source>
</evidence>
<dbReference type="InterPro" id="IPR016181">
    <property type="entry name" value="Acyl_CoA_acyltransferase"/>
</dbReference>
<dbReference type="RefSeq" id="WP_339854139.1">
    <property type="nucleotide sequence ID" value="NZ_CAXAXR010000008.1"/>
</dbReference>
<dbReference type="GO" id="GO:0055091">
    <property type="term" value="P:phospholipid homeostasis"/>
    <property type="evidence" value="ECO:0007669"/>
    <property type="project" value="TreeGrafter"/>
</dbReference>
<feature type="transmembrane region" description="Helical" evidence="7">
    <location>
        <begin position="197"/>
        <end position="217"/>
    </location>
</feature>
<dbReference type="AlphaFoldDB" id="A0A348WAL9"/>
<proteinExistence type="predicted"/>
<keyword evidence="2" id="KW-1003">Cell membrane</keyword>
<evidence type="ECO:0000313" key="10">
    <source>
        <dbReference type="Proteomes" id="UP000264719"/>
    </source>
</evidence>
<dbReference type="InterPro" id="IPR024320">
    <property type="entry name" value="LPG_synthase_C"/>
</dbReference>
<gene>
    <name evidence="9" type="ORF">DCS45_06830</name>
</gene>
<name>A0A348WAL9_9RHOB</name>